<accession>A0A364JS21</accession>
<keyword evidence="2" id="KW-1185">Reference proteome</keyword>
<name>A0A364JS21_9HYPH</name>
<evidence type="ECO:0000313" key="1">
    <source>
        <dbReference type="EMBL" id="RAK25519.1"/>
    </source>
</evidence>
<evidence type="ECO:0000313" key="2">
    <source>
        <dbReference type="Proteomes" id="UP000249453"/>
    </source>
</evidence>
<protein>
    <submittedName>
        <fullName evidence="1">Uncharacterized protein</fullName>
    </submittedName>
</protein>
<dbReference type="RefSeq" id="WP_111576411.1">
    <property type="nucleotide sequence ID" value="NZ_JBHEEY010000023.1"/>
</dbReference>
<dbReference type="Proteomes" id="UP000249453">
    <property type="component" value="Unassembled WGS sequence"/>
</dbReference>
<dbReference type="EMBL" id="QLMK01000023">
    <property type="protein sequence ID" value="RAK25519.1"/>
    <property type="molecule type" value="Genomic_DNA"/>
</dbReference>
<dbReference type="AlphaFoldDB" id="A0A364JS21"/>
<gene>
    <name evidence="1" type="ORF">C7374_12312</name>
</gene>
<sequence>MLHMPDRDYPKFKVGLRLTFDELCKAAAVGGYFIPTNYYRDHFRHMQRCDYAATLTKDYARIGLRQGLHQAFDLEFPQPFADDIAYSAADNILRLPVREWKEW</sequence>
<proteinExistence type="predicted"/>
<reference evidence="1 2" key="1">
    <citation type="submission" date="2018-06" db="EMBL/GenBank/DDBJ databases">
        <title>Genomic Encyclopedia of Type Strains, Phase IV (KMG-IV): sequencing the most valuable type-strain genomes for metagenomic binning, comparative biology and taxonomic classification.</title>
        <authorList>
            <person name="Goeker M."/>
        </authorList>
    </citation>
    <scope>NUCLEOTIDE SEQUENCE [LARGE SCALE GENOMIC DNA]</scope>
    <source>
        <strain evidence="1 2">DSM 26720</strain>
    </source>
</reference>
<organism evidence="1 2">
    <name type="scientific">Falsochrobactrum ovis</name>
    <dbReference type="NCBI Taxonomy" id="1293442"/>
    <lineage>
        <taxon>Bacteria</taxon>
        <taxon>Pseudomonadati</taxon>
        <taxon>Pseudomonadota</taxon>
        <taxon>Alphaproteobacteria</taxon>
        <taxon>Hyphomicrobiales</taxon>
        <taxon>Brucellaceae</taxon>
        <taxon>Falsochrobactrum</taxon>
    </lineage>
</organism>
<comment type="caution">
    <text evidence="1">The sequence shown here is derived from an EMBL/GenBank/DDBJ whole genome shotgun (WGS) entry which is preliminary data.</text>
</comment>